<keyword evidence="2" id="KW-1185">Reference proteome</keyword>
<comment type="caution">
    <text evidence="1">The sequence shown here is derived from an EMBL/GenBank/DDBJ whole genome shotgun (WGS) entry which is preliminary data.</text>
</comment>
<evidence type="ECO:0000313" key="1">
    <source>
        <dbReference type="EMBL" id="CAI2385194.1"/>
    </source>
</evidence>
<dbReference type="GO" id="GO:0005774">
    <property type="term" value="C:vacuolar membrane"/>
    <property type="evidence" value="ECO:0007669"/>
    <property type="project" value="TreeGrafter"/>
</dbReference>
<dbReference type="Gene3D" id="2.130.10.10">
    <property type="entry name" value="YVTN repeat-like/Quinoprotein amine dehydrogenase"/>
    <property type="match status" value="1"/>
</dbReference>
<name>A0AAD1Y5U1_EUPCR</name>
<dbReference type="InterPro" id="IPR036322">
    <property type="entry name" value="WD40_repeat_dom_sf"/>
</dbReference>
<gene>
    <name evidence="1" type="ORF">ECRASSUSDP1_LOCUS26742</name>
</gene>
<dbReference type="GO" id="GO:0035591">
    <property type="term" value="F:signaling adaptor activity"/>
    <property type="evidence" value="ECO:0007669"/>
    <property type="project" value="TreeGrafter"/>
</dbReference>
<dbReference type="InterPro" id="IPR049567">
    <property type="entry name" value="WDR59-like"/>
</dbReference>
<dbReference type="PANTHER" id="PTHR46170">
    <property type="entry name" value="GATOR COMPLEX PROTEIN WDR59"/>
    <property type="match status" value="1"/>
</dbReference>
<dbReference type="SUPFAM" id="SSF50978">
    <property type="entry name" value="WD40 repeat-like"/>
    <property type="match status" value="1"/>
</dbReference>
<dbReference type="EMBL" id="CAMPGE010027575">
    <property type="protein sequence ID" value="CAI2385194.1"/>
    <property type="molecule type" value="Genomic_DNA"/>
</dbReference>
<evidence type="ECO:0000313" key="2">
    <source>
        <dbReference type="Proteomes" id="UP001295684"/>
    </source>
</evidence>
<proteinExistence type="predicted"/>
<reference evidence="1" key="1">
    <citation type="submission" date="2023-07" db="EMBL/GenBank/DDBJ databases">
        <authorList>
            <consortium name="AG Swart"/>
            <person name="Singh M."/>
            <person name="Singh A."/>
            <person name="Seah K."/>
            <person name="Emmerich C."/>
        </authorList>
    </citation>
    <scope>NUCLEOTIDE SEQUENCE</scope>
    <source>
        <strain evidence="1">DP1</strain>
    </source>
</reference>
<dbReference type="InterPro" id="IPR015943">
    <property type="entry name" value="WD40/YVTN_repeat-like_dom_sf"/>
</dbReference>
<dbReference type="GO" id="GO:0035859">
    <property type="term" value="C:Seh1-associated complex"/>
    <property type="evidence" value="ECO:0007669"/>
    <property type="project" value="TreeGrafter"/>
</dbReference>
<protein>
    <submittedName>
        <fullName evidence="1">Uncharacterized protein</fullName>
    </submittedName>
</protein>
<dbReference type="Proteomes" id="UP001295684">
    <property type="component" value="Unassembled WGS sequence"/>
</dbReference>
<dbReference type="PANTHER" id="PTHR46170:SF1">
    <property type="entry name" value="GATOR COMPLEX PROTEIN WDR59"/>
    <property type="match status" value="1"/>
</dbReference>
<dbReference type="GO" id="GO:1904263">
    <property type="term" value="P:positive regulation of TORC1 signaling"/>
    <property type="evidence" value="ECO:0007669"/>
    <property type="project" value="TreeGrafter"/>
</dbReference>
<dbReference type="GO" id="GO:0034198">
    <property type="term" value="P:cellular response to amino acid starvation"/>
    <property type="evidence" value="ECO:0007669"/>
    <property type="project" value="TreeGrafter"/>
</dbReference>
<dbReference type="InterPro" id="IPR001680">
    <property type="entry name" value="WD40_rpt"/>
</dbReference>
<sequence>MEYGFKDLLRDEKYIIKIMSVSMQEDMIALGIMGKLCIYDCKTQIKDDYFRTGMRSQSKSQRKIAEFPYPNTFPQSIDWNNKSPNVLAAADSEFCKIYDVQKQTNFNNYNVLKHINSISWSKFNQNQISCCTNGNVIYILDTDSQGKAYHTIQSESKVEKVAFSYTNEHILASSHVDGVYIWDIRKADKFPLKYHSYNHQNVHNLHFDRVNGLLLLAKQKSVHIYSESNFQNPLEINRSRILSAKFVPSESGFAMIEKKKTDISNNINFYSLSTEYDNLVAKKVETLALPQEEAIMDLCFRRDPDMGLQVIFNTRDTKMLKSVGIPLATVEKLPPSPSLKKLGFHNGEESKENSISNEALTKDCEQLSEDLSVVFHEDISIKISQKFSMNQYLYKVECKSSRLEARILVNVSNLDIYQVEYKLNLSEKFEEYLEQSVKLSSNKNNKEEFFHIVVEAMKACDLTKLDFTSNEEEKYLFNNVPENDPIKQILDKSGVPGDDETPFEPYGPLEKFKQPFVPSPRTSGCCWSPHGYLVHFKSSSTCDPKTKGVSLYSKHEILKFIENNKEKLENKFKFNSAHKIKSVDSNHFQDSDSDNSLDEFQTKPSVFNQIHQDGGDLNISTQMEESYKRGFFNKSNDLLISKNQMSMVAMNIGISYSFATKATILEEDVQTICQNNILAGTSMKRMDIVKLWKMISISLSKDIISSTIRQKIWNSHPTGWLLIKKLILSMEERRDIQSICMIAICLYKTNETVAVQGIKRGVIAKLIPEDDFHYWKKLSKYIVLYCEVLSRWNLRKNEQAILVKYAAKMETISRVVEDFRKISSAL</sequence>
<accession>A0AAD1Y5U1</accession>
<dbReference type="SMART" id="SM00320">
    <property type="entry name" value="WD40"/>
    <property type="match status" value="3"/>
</dbReference>
<dbReference type="AlphaFoldDB" id="A0AAD1Y5U1"/>
<organism evidence="1 2">
    <name type="scientific">Euplotes crassus</name>
    <dbReference type="NCBI Taxonomy" id="5936"/>
    <lineage>
        <taxon>Eukaryota</taxon>
        <taxon>Sar</taxon>
        <taxon>Alveolata</taxon>
        <taxon>Ciliophora</taxon>
        <taxon>Intramacronucleata</taxon>
        <taxon>Spirotrichea</taxon>
        <taxon>Hypotrichia</taxon>
        <taxon>Euplotida</taxon>
        <taxon>Euplotidae</taxon>
        <taxon>Moneuplotes</taxon>
    </lineage>
</organism>